<gene>
    <name evidence="1" type="primary">Contig11080.g11845</name>
    <name evidence="1" type="ORF">STYLEM_14167</name>
</gene>
<dbReference type="OrthoDB" id="10484574at2759"/>
<reference evidence="1 2" key="1">
    <citation type="submission" date="2014-06" db="EMBL/GenBank/DDBJ databases">
        <authorList>
            <person name="Swart Estienne"/>
        </authorList>
    </citation>
    <scope>NUCLEOTIDE SEQUENCE [LARGE SCALE GENOMIC DNA]</scope>
    <source>
        <strain evidence="1 2">130c</strain>
    </source>
</reference>
<evidence type="ECO:0000313" key="2">
    <source>
        <dbReference type="Proteomes" id="UP000039865"/>
    </source>
</evidence>
<dbReference type="AlphaFoldDB" id="A0A078AV17"/>
<evidence type="ECO:0008006" key="3">
    <source>
        <dbReference type="Google" id="ProtNLM"/>
    </source>
</evidence>
<evidence type="ECO:0000313" key="1">
    <source>
        <dbReference type="EMBL" id="CDW85097.1"/>
    </source>
</evidence>
<organism evidence="1 2">
    <name type="scientific">Stylonychia lemnae</name>
    <name type="common">Ciliate</name>
    <dbReference type="NCBI Taxonomy" id="5949"/>
    <lineage>
        <taxon>Eukaryota</taxon>
        <taxon>Sar</taxon>
        <taxon>Alveolata</taxon>
        <taxon>Ciliophora</taxon>
        <taxon>Intramacronucleata</taxon>
        <taxon>Spirotrichea</taxon>
        <taxon>Stichotrichia</taxon>
        <taxon>Sporadotrichida</taxon>
        <taxon>Oxytrichidae</taxon>
        <taxon>Stylonychinae</taxon>
        <taxon>Stylonychia</taxon>
    </lineage>
</organism>
<dbReference type="InterPro" id="IPR032710">
    <property type="entry name" value="NTF2-like_dom_sf"/>
</dbReference>
<accession>A0A078AV17</accession>
<dbReference type="EMBL" id="CCKQ01013434">
    <property type="protein sequence ID" value="CDW85097.1"/>
    <property type="molecule type" value="Genomic_DNA"/>
</dbReference>
<dbReference type="SUPFAM" id="SSF54427">
    <property type="entry name" value="NTF2-like"/>
    <property type="match status" value="1"/>
</dbReference>
<proteinExistence type="predicted"/>
<name>A0A078AV17_STYLE</name>
<dbReference type="Gene3D" id="3.10.450.240">
    <property type="match status" value="1"/>
</dbReference>
<dbReference type="InParanoid" id="A0A078AV17"/>
<protein>
    <recommendedName>
        <fullName evidence="3">Tim44-like domain-containing protein</fullName>
    </recommendedName>
</protein>
<dbReference type="OMA" id="GSGIMPY"/>
<sequence length="206" mass="24703">MRQKAKVNMEKTLSFTQSSFTYKDPYNPKGNILYKAKNKVQTFFSLRNMENEFIDFKTFHLDTQFREIYSDLYNSYRRGDKVILQRSLSESMFEYTKALLKEKRPNPFHKSIKSLHVVQGRNYAETDHLLPEEQWAQLTFKFYTIDQDDNKKVQYNVFERRLADKLSYFDWKLSYVMDEEDFQFIHDKGSSLKLNSNAKEAKQSAL</sequence>
<dbReference type="Proteomes" id="UP000039865">
    <property type="component" value="Unassembled WGS sequence"/>
</dbReference>
<keyword evidence="2" id="KW-1185">Reference proteome</keyword>